<organism evidence="1 2">
    <name type="scientific">Dendrobium chrysotoxum</name>
    <name type="common">Orchid</name>
    <dbReference type="NCBI Taxonomy" id="161865"/>
    <lineage>
        <taxon>Eukaryota</taxon>
        <taxon>Viridiplantae</taxon>
        <taxon>Streptophyta</taxon>
        <taxon>Embryophyta</taxon>
        <taxon>Tracheophyta</taxon>
        <taxon>Spermatophyta</taxon>
        <taxon>Magnoliopsida</taxon>
        <taxon>Liliopsida</taxon>
        <taxon>Asparagales</taxon>
        <taxon>Orchidaceae</taxon>
        <taxon>Epidendroideae</taxon>
        <taxon>Malaxideae</taxon>
        <taxon>Dendrobiinae</taxon>
        <taxon>Dendrobium</taxon>
    </lineage>
</organism>
<dbReference type="EMBL" id="JAGFBR010000015">
    <property type="protein sequence ID" value="KAH0454467.1"/>
    <property type="molecule type" value="Genomic_DNA"/>
</dbReference>
<gene>
    <name evidence="1" type="ORF">IEQ34_016391</name>
</gene>
<name>A0AAV7GE66_DENCH</name>
<dbReference type="Proteomes" id="UP000775213">
    <property type="component" value="Unassembled WGS sequence"/>
</dbReference>
<dbReference type="AlphaFoldDB" id="A0AAV7GE66"/>
<protein>
    <submittedName>
        <fullName evidence="1">Uncharacterized protein</fullName>
    </submittedName>
</protein>
<accession>A0AAV7GE66</accession>
<sequence>MGDHDSTKILLAKGDRPVAQNEVTCGVSLSQFSCKDMPIIMGLIVFFRYHGACLSRMDQLTYDTQGHITFRSKWLNIRTQDPPKSWTIDSSSCRMTRICWKNEES</sequence>
<evidence type="ECO:0000313" key="1">
    <source>
        <dbReference type="EMBL" id="KAH0454467.1"/>
    </source>
</evidence>
<proteinExistence type="predicted"/>
<reference evidence="1 2" key="1">
    <citation type="journal article" date="2021" name="Hortic Res">
        <title>Chromosome-scale assembly of the Dendrobium chrysotoxum genome enhances the understanding of orchid evolution.</title>
        <authorList>
            <person name="Zhang Y."/>
            <person name="Zhang G.Q."/>
            <person name="Zhang D."/>
            <person name="Liu X.D."/>
            <person name="Xu X.Y."/>
            <person name="Sun W.H."/>
            <person name="Yu X."/>
            <person name="Zhu X."/>
            <person name="Wang Z.W."/>
            <person name="Zhao X."/>
            <person name="Zhong W.Y."/>
            <person name="Chen H."/>
            <person name="Yin W.L."/>
            <person name="Huang T."/>
            <person name="Niu S.C."/>
            <person name="Liu Z.J."/>
        </authorList>
    </citation>
    <scope>NUCLEOTIDE SEQUENCE [LARGE SCALE GENOMIC DNA]</scope>
    <source>
        <strain evidence="1">Lindl</strain>
    </source>
</reference>
<evidence type="ECO:0000313" key="2">
    <source>
        <dbReference type="Proteomes" id="UP000775213"/>
    </source>
</evidence>
<comment type="caution">
    <text evidence="1">The sequence shown here is derived from an EMBL/GenBank/DDBJ whole genome shotgun (WGS) entry which is preliminary data.</text>
</comment>
<keyword evidence="2" id="KW-1185">Reference proteome</keyword>